<dbReference type="InterPro" id="IPR012666">
    <property type="entry name" value="CbtA_put"/>
</dbReference>
<organism evidence="2 3">
    <name type="scientific">Pseudooceanicola pacificus</name>
    <dbReference type="NCBI Taxonomy" id="2676438"/>
    <lineage>
        <taxon>Bacteria</taxon>
        <taxon>Pseudomonadati</taxon>
        <taxon>Pseudomonadota</taxon>
        <taxon>Alphaproteobacteria</taxon>
        <taxon>Rhodobacterales</taxon>
        <taxon>Paracoccaceae</taxon>
        <taxon>Pseudooceanicola</taxon>
    </lineage>
</organism>
<evidence type="ECO:0000313" key="2">
    <source>
        <dbReference type="EMBL" id="MWB76401.1"/>
    </source>
</evidence>
<comment type="caution">
    <text evidence="2">The sequence shown here is derived from an EMBL/GenBank/DDBJ whole genome shotgun (WGS) entry which is preliminary data.</text>
</comment>
<keyword evidence="1" id="KW-0812">Transmembrane</keyword>
<protein>
    <submittedName>
        <fullName evidence="2">Cobalt transporter</fullName>
    </submittedName>
</protein>
<evidence type="ECO:0000256" key="1">
    <source>
        <dbReference type="SAM" id="Phobius"/>
    </source>
</evidence>
<proteinExistence type="predicted"/>
<keyword evidence="1" id="KW-1133">Transmembrane helix</keyword>
<feature type="transmembrane region" description="Helical" evidence="1">
    <location>
        <begin position="138"/>
        <end position="156"/>
    </location>
</feature>
<keyword evidence="3" id="KW-1185">Reference proteome</keyword>
<dbReference type="EMBL" id="WNXQ01000001">
    <property type="protein sequence ID" value="MWB76401.1"/>
    <property type="molecule type" value="Genomic_DNA"/>
</dbReference>
<keyword evidence="1" id="KW-0472">Membrane</keyword>
<dbReference type="Proteomes" id="UP000443843">
    <property type="component" value="Unassembled WGS sequence"/>
</dbReference>
<feature type="transmembrane region" description="Helical" evidence="1">
    <location>
        <begin position="163"/>
        <end position="179"/>
    </location>
</feature>
<dbReference type="AlphaFoldDB" id="A0A844W0Q2"/>
<dbReference type="NCBIfam" id="TIGR02458">
    <property type="entry name" value="CbtA"/>
    <property type="match status" value="1"/>
</dbReference>
<dbReference type="Pfam" id="PF09490">
    <property type="entry name" value="CbtA"/>
    <property type="match status" value="1"/>
</dbReference>
<accession>A0A844W0Q2</accession>
<reference evidence="2 3" key="1">
    <citation type="submission" date="2019-11" db="EMBL/GenBank/DDBJ databases">
        <title>Pseudooceanicola pacifica sp. nov., isolated from deep-sea sediment of the Pacific Ocean.</title>
        <authorList>
            <person name="Lyu L."/>
        </authorList>
    </citation>
    <scope>NUCLEOTIDE SEQUENCE [LARGE SCALE GENOMIC DNA]</scope>
    <source>
        <strain evidence="2 3">216_PA32_1</strain>
    </source>
</reference>
<sequence>MFRQVLTSALFAGFAAGLIAAALQLVFVQPVLLASELYESGEVVHFAGQGSSAHVAWAFDPVRDMLSILFATLIYCGYAMLLVAAMALAALRGVEITPRAGLLWGIAGFVAVHLAPAFGLPPELPGSAAADLGARQVWWFSTVAATGIGLWLIAFGTGPVPRVIGALAILAPQVIGAPHPDTFVGPVPPELAGLFAARALGVGFAAWTLLGLFAGWFWQREATMQAQEA</sequence>
<feature type="transmembrane region" description="Helical" evidence="1">
    <location>
        <begin position="191"/>
        <end position="218"/>
    </location>
</feature>
<dbReference type="RefSeq" id="WP_160380560.1">
    <property type="nucleotide sequence ID" value="NZ_WNXQ01000001.1"/>
</dbReference>
<feature type="transmembrane region" description="Helical" evidence="1">
    <location>
        <begin position="65"/>
        <end position="89"/>
    </location>
</feature>
<gene>
    <name evidence="2" type="ORF">GLS40_00030</name>
</gene>
<feature type="transmembrane region" description="Helical" evidence="1">
    <location>
        <begin position="101"/>
        <end position="118"/>
    </location>
</feature>
<name>A0A844W0Q2_9RHOB</name>
<evidence type="ECO:0000313" key="3">
    <source>
        <dbReference type="Proteomes" id="UP000443843"/>
    </source>
</evidence>